<keyword evidence="6" id="KW-1133">Transmembrane helix</keyword>
<feature type="signal peptide" evidence="7">
    <location>
        <begin position="1"/>
        <end position="20"/>
    </location>
</feature>
<keyword evidence="6" id="KW-0812">Transmembrane</keyword>
<dbReference type="AlphaFoldDB" id="A0A2M8M307"/>
<keyword evidence="1" id="KW-0134">Cell wall</keyword>
<feature type="transmembrane region" description="Helical" evidence="6">
    <location>
        <begin position="344"/>
        <end position="362"/>
    </location>
</feature>
<name>A0A2M8M307_9ACTN</name>
<dbReference type="InterPro" id="IPR048202">
    <property type="entry name" value="SCO1860-like"/>
</dbReference>
<dbReference type="EMBL" id="PGGW01000019">
    <property type="protein sequence ID" value="PJE98587.1"/>
    <property type="molecule type" value="Genomic_DNA"/>
</dbReference>
<evidence type="ECO:0000256" key="3">
    <source>
        <dbReference type="ARBA" id="ARBA00022729"/>
    </source>
</evidence>
<evidence type="ECO:0000313" key="9">
    <source>
        <dbReference type="EMBL" id="PJE98587.1"/>
    </source>
</evidence>
<evidence type="ECO:0000256" key="4">
    <source>
        <dbReference type="ARBA" id="ARBA00023088"/>
    </source>
</evidence>
<evidence type="ECO:0000256" key="7">
    <source>
        <dbReference type="SAM" id="SignalP"/>
    </source>
</evidence>
<keyword evidence="4" id="KW-0572">Peptidoglycan-anchor</keyword>
<evidence type="ECO:0000259" key="8">
    <source>
        <dbReference type="PROSITE" id="PS50847"/>
    </source>
</evidence>
<evidence type="ECO:0000256" key="2">
    <source>
        <dbReference type="ARBA" id="ARBA00022525"/>
    </source>
</evidence>
<gene>
    <name evidence="9" type="ORF">CUT44_06645</name>
</gene>
<proteinExistence type="predicted"/>
<organism evidence="9 10">
    <name type="scientific">Streptomyces carminius</name>
    <dbReference type="NCBI Taxonomy" id="2665496"/>
    <lineage>
        <taxon>Bacteria</taxon>
        <taxon>Bacillati</taxon>
        <taxon>Actinomycetota</taxon>
        <taxon>Actinomycetes</taxon>
        <taxon>Kitasatosporales</taxon>
        <taxon>Streptomycetaceae</taxon>
        <taxon>Streptomyces</taxon>
    </lineage>
</organism>
<evidence type="ECO:0000256" key="6">
    <source>
        <dbReference type="SAM" id="Phobius"/>
    </source>
</evidence>
<comment type="caution">
    <text evidence="9">The sequence shown here is derived from an EMBL/GenBank/DDBJ whole genome shotgun (WGS) entry which is preliminary data.</text>
</comment>
<dbReference type="InterPro" id="IPR019931">
    <property type="entry name" value="LPXTG_anchor"/>
</dbReference>
<evidence type="ECO:0000313" key="10">
    <source>
        <dbReference type="Proteomes" id="UP000230407"/>
    </source>
</evidence>
<dbReference type="Proteomes" id="UP000230407">
    <property type="component" value="Unassembled WGS sequence"/>
</dbReference>
<keyword evidence="10" id="KW-1185">Reference proteome</keyword>
<dbReference type="NCBIfam" id="TIGR01167">
    <property type="entry name" value="LPXTG_anchor"/>
    <property type="match status" value="1"/>
</dbReference>
<feature type="region of interest" description="Disordered" evidence="5">
    <location>
        <begin position="225"/>
        <end position="343"/>
    </location>
</feature>
<accession>A0A2M8M307</accession>
<feature type="compositionally biased region" description="Gly residues" evidence="5">
    <location>
        <begin position="227"/>
        <end position="284"/>
    </location>
</feature>
<dbReference type="PROSITE" id="PS50847">
    <property type="entry name" value="GRAM_POS_ANCHORING"/>
    <property type="match status" value="1"/>
</dbReference>
<keyword evidence="6" id="KW-0472">Membrane</keyword>
<evidence type="ECO:0000256" key="1">
    <source>
        <dbReference type="ARBA" id="ARBA00022512"/>
    </source>
</evidence>
<keyword evidence="2" id="KW-0964">Secreted</keyword>
<protein>
    <recommendedName>
        <fullName evidence="8">Gram-positive cocci surface proteins LPxTG domain-containing protein</fullName>
    </recommendedName>
</protein>
<sequence length="369" mass="35285">MYGLLAAATLVGVSAVPAHATGEQGTATAAVLRADLDVSLLGGGATVPLKAELNAVQAPGNTSERLLKAQVDGVNGGKPFAMLTADVATSKATADEKKAAGRAELANARVHLPGLTKKKPLLHAEAEVITAKAVCEAGAEPSAKAGIPGTVKVLGKKVRLQAEGTTTVEVKDIGKVELRLAETRTTSGTAAATALALDVVVTPKNKLAGVAEYRGKVTLVEAACTTPGGGGDNGGQTGGSTGTTGGGDSSGTTGGGTGSDGGSTGGGETGGSEGTTSGTTGGETAGATGSAGSEGGSEGSSAGSAGSESGGEGNKPEPQTGSEQDKDKLDGNLAETGGSSATPYLAGGALLLVAAGGALVLARRRRGGA</sequence>
<feature type="chain" id="PRO_5014786287" description="Gram-positive cocci surface proteins LPxTG domain-containing protein" evidence="7">
    <location>
        <begin position="21"/>
        <end position="369"/>
    </location>
</feature>
<dbReference type="NCBIfam" id="NF041527">
    <property type="entry name" value="SCO1860_LAETG"/>
    <property type="match status" value="1"/>
</dbReference>
<reference evidence="9 10" key="1">
    <citation type="submission" date="2017-11" db="EMBL/GenBank/DDBJ databases">
        <title>Streptomyces carmine sp. nov., a novel actinomycete isolated from Sophora alopecuroides in Xinjiang, China.</title>
        <authorList>
            <person name="Wang Y."/>
            <person name="Luo X."/>
            <person name="Wan C."/>
            <person name="Zhang L."/>
        </authorList>
    </citation>
    <scope>NUCLEOTIDE SEQUENCE [LARGE SCALE GENOMIC DNA]</scope>
    <source>
        <strain evidence="9 10">TRM SA0054</strain>
    </source>
</reference>
<evidence type="ECO:0000256" key="5">
    <source>
        <dbReference type="SAM" id="MobiDB-lite"/>
    </source>
</evidence>
<feature type="domain" description="Gram-positive cocci surface proteins LPxTG" evidence="8">
    <location>
        <begin position="333"/>
        <end position="369"/>
    </location>
</feature>
<dbReference type="NCBIfam" id="NF041528">
    <property type="entry name" value="strep_LAETG"/>
    <property type="match status" value="1"/>
</dbReference>
<keyword evidence="3 7" id="KW-0732">Signal</keyword>